<organism evidence="8 9">
    <name type="scientific">Taxus chinensis</name>
    <name type="common">Chinese yew</name>
    <name type="synonym">Taxus wallichiana var. chinensis</name>
    <dbReference type="NCBI Taxonomy" id="29808"/>
    <lineage>
        <taxon>Eukaryota</taxon>
        <taxon>Viridiplantae</taxon>
        <taxon>Streptophyta</taxon>
        <taxon>Embryophyta</taxon>
        <taxon>Tracheophyta</taxon>
        <taxon>Spermatophyta</taxon>
        <taxon>Pinopsida</taxon>
        <taxon>Pinidae</taxon>
        <taxon>Conifers II</taxon>
        <taxon>Cupressales</taxon>
        <taxon>Taxaceae</taxon>
        <taxon>Taxus</taxon>
    </lineage>
</organism>
<dbReference type="OMA" id="AIFSIWK"/>
<dbReference type="EMBL" id="JAHRHJ020000001">
    <property type="protein sequence ID" value="KAH9328894.1"/>
    <property type="molecule type" value="Genomic_DNA"/>
</dbReference>
<evidence type="ECO:0000256" key="6">
    <source>
        <dbReference type="ARBA" id="ARBA00023242"/>
    </source>
</evidence>
<name>A0AA38LM83_TAXCH</name>
<evidence type="ECO:0000259" key="7">
    <source>
        <dbReference type="PROSITE" id="PS51184"/>
    </source>
</evidence>
<evidence type="ECO:0000256" key="5">
    <source>
        <dbReference type="ARBA" id="ARBA00023004"/>
    </source>
</evidence>
<keyword evidence="4" id="KW-0560">Oxidoreductase</keyword>
<dbReference type="PANTHER" id="PTHR12480:SF35">
    <property type="entry name" value="TRANSCRIPTION FACTOR JUMONJI, JMJC DOMAIN-CONTAINING PROTEIN"/>
    <property type="match status" value="1"/>
</dbReference>
<dbReference type="SMART" id="SM00558">
    <property type="entry name" value="JmjC"/>
    <property type="match status" value="1"/>
</dbReference>
<protein>
    <recommendedName>
        <fullName evidence="7">JmjC domain-containing protein</fullName>
    </recommendedName>
</protein>
<evidence type="ECO:0000313" key="8">
    <source>
        <dbReference type="EMBL" id="KAH9328894.1"/>
    </source>
</evidence>
<sequence>LLLTELANDWSAKHSWTVEKLVERYGEVAFHISQSNAKKITMKLKDYVSYMQLQHDEDPLYIFDPKFGEGAPDLLKDYNVPHLFQEDLFDILDKHQRPPFRWLVLGPARCGASWHVDPALTSAWNTLLQGRKRWALYPPGRVPPGVTVHVNEEDGDVNIETPSSPQWWLDIYPLLAEEDKPMECTQLPGETIFVPSGWWHCVLNLETSIAVTQNFVNDTNLEFVCLDLAPGYRHKGVARAGRLALEEEDGFFYEDEDGRNIYHDKLNSGRCSSGKDMVYSVDSLSMYLEENRDHYNSNWSESNPIGQRETREWLHRLWAVRPLLRKQIWKGACIALDAGKWLDCVSSICTFNNLPLPSESEKLPVGTGSNPVYLVGDYVIKLYVEGGLESTVHSLGSEMEFYGVLHDSGSPLINHVPPVLATGFLSFTNGLYKSILWDGKEVPPINAKFNTFTENNLPCDYSFSTWNKANVECTLPRTKIARKEEKCSNLNMTVWPYIITMRCKGEDFCHARRKLSKDDFIALASFLGEQVRNLHSLPLPSIPSSYKRMKLNNSSKLDVVQLLSNQEGNNTPMASVKLNGSVLQDPFYLNHCIPAEWQPFTSLMRKRREDVKESLKKWGDSTPKHLIEIVDAYLPHDPLVLLNINGVENGLVQIGKSPTWLHMDIMDDNIQMEPCASGESLPDTAQIHSSTMNLIAENTDLEELKDAPGKKGRVMCPSYILDFSDLSIGDPVYEIIAIYLDVFRGNSELLKHFLLSYKLPFRARLECNQEAQVLEGVFQADSEKSERLSYQA</sequence>
<feature type="non-terminal residue" evidence="8">
    <location>
        <position position="1"/>
    </location>
</feature>
<dbReference type="PROSITE" id="PS51184">
    <property type="entry name" value="JMJC"/>
    <property type="match status" value="1"/>
</dbReference>
<dbReference type="PANTHER" id="PTHR12480">
    <property type="entry name" value="ARGININE DEMETHYLASE AND LYSYL-HYDROXYLASE JMJD"/>
    <property type="match status" value="1"/>
</dbReference>
<keyword evidence="6" id="KW-0539">Nucleus</keyword>
<comment type="caution">
    <text evidence="8">The sequence shown here is derived from an EMBL/GenBank/DDBJ whole genome shotgun (WGS) entry which is preliminary data.</text>
</comment>
<dbReference type="GO" id="GO:0046872">
    <property type="term" value="F:metal ion binding"/>
    <property type="evidence" value="ECO:0007669"/>
    <property type="project" value="UniProtKB-KW"/>
</dbReference>
<proteinExistence type="inferred from homology"/>
<evidence type="ECO:0000256" key="2">
    <source>
        <dbReference type="ARBA" id="ARBA00006801"/>
    </source>
</evidence>
<accession>A0AA38LM83</accession>
<evidence type="ECO:0000256" key="4">
    <source>
        <dbReference type="ARBA" id="ARBA00023002"/>
    </source>
</evidence>
<dbReference type="GO" id="GO:0005737">
    <property type="term" value="C:cytoplasm"/>
    <property type="evidence" value="ECO:0007669"/>
    <property type="project" value="TreeGrafter"/>
</dbReference>
<feature type="non-terminal residue" evidence="8">
    <location>
        <position position="792"/>
    </location>
</feature>
<keyword evidence="9" id="KW-1185">Reference proteome</keyword>
<dbReference type="GO" id="GO:0016491">
    <property type="term" value="F:oxidoreductase activity"/>
    <property type="evidence" value="ECO:0007669"/>
    <property type="project" value="UniProtKB-KW"/>
</dbReference>
<feature type="domain" description="JmjC" evidence="7">
    <location>
        <begin position="69"/>
        <end position="232"/>
    </location>
</feature>
<evidence type="ECO:0000313" key="9">
    <source>
        <dbReference type="Proteomes" id="UP000824469"/>
    </source>
</evidence>
<keyword evidence="3" id="KW-0479">Metal-binding</keyword>
<comment type="similarity">
    <text evidence="2">Belongs to the JARID1 histone demethylase family.</text>
</comment>
<dbReference type="Proteomes" id="UP000824469">
    <property type="component" value="Unassembled WGS sequence"/>
</dbReference>
<comment type="subcellular location">
    <subcellularLocation>
        <location evidence="1">Nucleus</location>
    </subcellularLocation>
</comment>
<evidence type="ECO:0000256" key="3">
    <source>
        <dbReference type="ARBA" id="ARBA00022723"/>
    </source>
</evidence>
<reference evidence="8 9" key="1">
    <citation type="journal article" date="2021" name="Nat. Plants">
        <title>The Taxus genome provides insights into paclitaxel biosynthesis.</title>
        <authorList>
            <person name="Xiong X."/>
            <person name="Gou J."/>
            <person name="Liao Q."/>
            <person name="Li Y."/>
            <person name="Zhou Q."/>
            <person name="Bi G."/>
            <person name="Li C."/>
            <person name="Du R."/>
            <person name="Wang X."/>
            <person name="Sun T."/>
            <person name="Guo L."/>
            <person name="Liang H."/>
            <person name="Lu P."/>
            <person name="Wu Y."/>
            <person name="Zhang Z."/>
            <person name="Ro D.K."/>
            <person name="Shang Y."/>
            <person name="Huang S."/>
            <person name="Yan J."/>
        </authorList>
    </citation>
    <scope>NUCLEOTIDE SEQUENCE [LARGE SCALE GENOMIC DNA]</scope>
    <source>
        <strain evidence="8">Ta-2019</strain>
    </source>
</reference>
<dbReference type="GO" id="GO:0005634">
    <property type="term" value="C:nucleus"/>
    <property type="evidence" value="ECO:0007669"/>
    <property type="project" value="UniProtKB-SubCell"/>
</dbReference>
<dbReference type="FunFam" id="2.60.120.650:FF:000045">
    <property type="entry name" value="F-box protein At1g78280"/>
    <property type="match status" value="1"/>
</dbReference>
<dbReference type="Pfam" id="PF13621">
    <property type="entry name" value="Cupin_8"/>
    <property type="match status" value="1"/>
</dbReference>
<keyword evidence="5" id="KW-0408">Iron</keyword>
<dbReference type="InterPro" id="IPR050910">
    <property type="entry name" value="JMJD6_ArgDemeth/LysHydrox"/>
</dbReference>
<dbReference type="SUPFAM" id="SSF51197">
    <property type="entry name" value="Clavaminate synthase-like"/>
    <property type="match status" value="1"/>
</dbReference>
<dbReference type="AlphaFoldDB" id="A0AA38LM83"/>
<dbReference type="InterPro" id="IPR041667">
    <property type="entry name" value="Cupin_8"/>
</dbReference>
<dbReference type="InterPro" id="IPR003347">
    <property type="entry name" value="JmjC_dom"/>
</dbReference>
<gene>
    <name evidence="8" type="ORF">KI387_001002</name>
</gene>
<dbReference type="Gene3D" id="2.60.120.650">
    <property type="entry name" value="Cupin"/>
    <property type="match status" value="1"/>
</dbReference>
<evidence type="ECO:0000256" key="1">
    <source>
        <dbReference type="ARBA" id="ARBA00004123"/>
    </source>
</evidence>